<dbReference type="Proteomes" id="UP000299102">
    <property type="component" value="Unassembled WGS sequence"/>
</dbReference>
<dbReference type="EMBL" id="BGZK01001443">
    <property type="protein sequence ID" value="GBP80035.1"/>
    <property type="molecule type" value="Genomic_DNA"/>
</dbReference>
<organism evidence="1 2">
    <name type="scientific">Eumeta variegata</name>
    <name type="common">Bagworm moth</name>
    <name type="synonym">Eumeta japonica</name>
    <dbReference type="NCBI Taxonomy" id="151549"/>
    <lineage>
        <taxon>Eukaryota</taxon>
        <taxon>Metazoa</taxon>
        <taxon>Ecdysozoa</taxon>
        <taxon>Arthropoda</taxon>
        <taxon>Hexapoda</taxon>
        <taxon>Insecta</taxon>
        <taxon>Pterygota</taxon>
        <taxon>Neoptera</taxon>
        <taxon>Endopterygota</taxon>
        <taxon>Lepidoptera</taxon>
        <taxon>Glossata</taxon>
        <taxon>Ditrysia</taxon>
        <taxon>Tineoidea</taxon>
        <taxon>Psychidae</taxon>
        <taxon>Oiketicinae</taxon>
        <taxon>Eumeta</taxon>
    </lineage>
</organism>
<gene>
    <name evidence="1" type="ORF">EVAR_53175_1</name>
</gene>
<name>A0A4C1Z0B2_EUMVA</name>
<proteinExistence type="predicted"/>
<protein>
    <submittedName>
        <fullName evidence="1">Uncharacterized protein</fullName>
    </submittedName>
</protein>
<dbReference type="AlphaFoldDB" id="A0A4C1Z0B2"/>
<accession>A0A4C1Z0B2</accession>
<evidence type="ECO:0000313" key="2">
    <source>
        <dbReference type="Proteomes" id="UP000299102"/>
    </source>
</evidence>
<evidence type="ECO:0000313" key="1">
    <source>
        <dbReference type="EMBL" id="GBP80035.1"/>
    </source>
</evidence>
<keyword evidence="2" id="KW-1185">Reference proteome</keyword>
<reference evidence="1 2" key="1">
    <citation type="journal article" date="2019" name="Commun. Biol.">
        <title>The bagworm genome reveals a unique fibroin gene that provides high tensile strength.</title>
        <authorList>
            <person name="Kono N."/>
            <person name="Nakamura H."/>
            <person name="Ohtoshi R."/>
            <person name="Tomita M."/>
            <person name="Numata K."/>
            <person name="Arakawa K."/>
        </authorList>
    </citation>
    <scope>NUCLEOTIDE SEQUENCE [LARGE SCALE GENOMIC DNA]</scope>
</reference>
<sequence>MEHRSVKFKHHIARFKEAAQVTAGRLRHDGAQWQTTGAAALLLGGLPNVSAHARSTGHCDTSRGAPRAECALVTAPGPPFSPGRHEDAAVRCGGLRTPIRLGGDTIYKKQPQDHAACHALRVCKQRHLSSAGGAGGSGVEGGERFDLVKIVKLHFLWRLLTRSRPVRRHRPNDPLRFDMCKEYIPYLSYKCLPNFRDLCV</sequence>
<comment type="caution">
    <text evidence="1">The sequence shown here is derived from an EMBL/GenBank/DDBJ whole genome shotgun (WGS) entry which is preliminary data.</text>
</comment>